<feature type="compositionally biased region" description="Polar residues" evidence="1">
    <location>
        <begin position="66"/>
        <end position="83"/>
    </location>
</feature>
<organism evidence="3 4">
    <name type="scientific">Rhizoclosmatium globosum</name>
    <dbReference type="NCBI Taxonomy" id="329046"/>
    <lineage>
        <taxon>Eukaryota</taxon>
        <taxon>Fungi</taxon>
        <taxon>Fungi incertae sedis</taxon>
        <taxon>Chytridiomycota</taxon>
        <taxon>Chytridiomycota incertae sedis</taxon>
        <taxon>Chytridiomycetes</taxon>
        <taxon>Chytridiales</taxon>
        <taxon>Chytriomycetaceae</taxon>
        <taxon>Rhizoclosmatium</taxon>
    </lineage>
</organism>
<dbReference type="EMBL" id="MCGO01000015">
    <property type="protein sequence ID" value="ORY46905.1"/>
    <property type="molecule type" value="Genomic_DNA"/>
</dbReference>
<evidence type="ECO:0000313" key="3">
    <source>
        <dbReference type="EMBL" id="ORY46905.1"/>
    </source>
</evidence>
<keyword evidence="2" id="KW-1133">Transmembrane helix</keyword>
<proteinExistence type="predicted"/>
<comment type="caution">
    <text evidence="3">The sequence shown here is derived from an EMBL/GenBank/DDBJ whole genome shotgun (WGS) entry which is preliminary data.</text>
</comment>
<name>A0A1Y2CKQ2_9FUNG</name>
<dbReference type="OrthoDB" id="2448307at2759"/>
<feature type="region of interest" description="Disordered" evidence="1">
    <location>
        <begin position="261"/>
        <end position="288"/>
    </location>
</feature>
<feature type="compositionally biased region" description="Basic and acidic residues" evidence="1">
    <location>
        <begin position="270"/>
        <end position="282"/>
    </location>
</feature>
<reference evidence="3 4" key="1">
    <citation type="submission" date="2016-07" db="EMBL/GenBank/DDBJ databases">
        <title>Pervasive Adenine N6-methylation of Active Genes in Fungi.</title>
        <authorList>
            <consortium name="DOE Joint Genome Institute"/>
            <person name="Mondo S.J."/>
            <person name="Dannebaum R.O."/>
            <person name="Kuo R.C."/>
            <person name="Labutti K."/>
            <person name="Haridas S."/>
            <person name="Kuo A."/>
            <person name="Salamov A."/>
            <person name="Ahrendt S.R."/>
            <person name="Lipzen A."/>
            <person name="Sullivan W."/>
            <person name="Andreopoulos W.B."/>
            <person name="Clum A."/>
            <person name="Lindquist E."/>
            <person name="Daum C."/>
            <person name="Ramamoorthy G.K."/>
            <person name="Gryganskyi A."/>
            <person name="Culley D."/>
            <person name="Magnuson J.K."/>
            <person name="James T.Y."/>
            <person name="O'Malley M.A."/>
            <person name="Stajich J.E."/>
            <person name="Spatafora J.W."/>
            <person name="Visel A."/>
            <person name="Grigoriev I.V."/>
        </authorList>
    </citation>
    <scope>NUCLEOTIDE SEQUENCE [LARGE SCALE GENOMIC DNA]</scope>
    <source>
        <strain evidence="3 4">JEL800</strain>
    </source>
</reference>
<dbReference type="GO" id="GO:0005794">
    <property type="term" value="C:Golgi apparatus"/>
    <property type="evidence" value="ECO:0007669"/>
    <property type="project" value="TreeGrafter"/>
</dbReference>
<feature type="transmembrane region" description="Helical" evidence="2">
    <location>
        <begin position="435"/>
        <end position="453"/>
    </location>
</feature>
<accession>A0A1Y2CKQ2</accession>
<dbReference type="AlphaFoldDB" id="A0A1Y2CKQ2"/>
<gene>
    <name evidence="3" type="ORF">BCR33DRAFT_848940</name>
</gene>
<evidence type="ECO:0000313" key="4">
    <source>
        <dbReference type="Proteomes" id="UP000193642"/>
    </source>
</evidence>
<sequence>MDPPPSRARARPSAGSKSSVRPMSMFAASPLRASVTPAVTEDPAPPQHESSPRRLSGHSFLGIRKSGNSTREPSRDFSNSSADGASLFVTGPGSDGKKSKEASRQSSLKTKEANMGSMGKLTDSPSQPAPRRNSKTFNPIAMMGVGRKNSKKKEEYGIPGYKLANESRDLECIGSGVLLDNKPKKQTVIRIKPVLRVVNPDVDEMISSEMKPQLSTDLLPRMDSTEFPLLETAHLAFNSSTGSLKQMMYISPHRVIHDDFVSETSSKRKSGNDVRDSMVTDDAHDDDDLGSSWGDDVRRFSNRLSVVSTHHANKRESIAKFSLKENDDGNDEDSIKNVKLANKALHKAIDTFKANNTKNGLGWGELMLINGTIQAIVLGCLESYVFWSVWKFIDLSWGATSGNAQFYLVYFGLFVLAEIFMALGLLDAAWNKNSMQVIACILFNFGILSYSFIQINHIRKIQICAESFIAVYAAGPYPFVFNQTQLYAQDQSTYFNLMGTCPWTLDPNAAERLTESLKYLRDAAPVELVICGISGLGNLMGMFFGYKTYQEYGWSMYQVQGASIERKWIMTRYHLFILVLKFNIFFTLGFVSQMVAAFYYSQKGVTDQLQMFNTPWILGPTNETTVIMPNDYTKVPKNLLLPLSIVAIVAASLSYLFGWNAIRKCNKLLMLSFLGLLLADFAAVVYGLQAVFTDKKYEITKDALALFCFLQIIINLVTWIIGFQNIRDFDKGLKDLLYQTANIDATGNKMERKIFLD</sequence>
<keyword evidence="2" id="KW-0472">Membrane</keyword>
<dbReference type="PANTHER" id="PTHR34391">
    <property type="entry name" value="UPF0658 GOLGI APPARATUS MEMBRANE PROTEIN C1952.10C-RELATED"/>
    <property type="match status" value="1"/>
</dbReference>
<feature type="region of interest" description="Disordered" evidence="1">
    <location>
        <begin position="1"/>
        <end position="138"/>
    </location>
</feature>
<feature type="transmembrane region" description="Helical" evidence="2">
    <location>
        <begin position="669"/>
        <end position="692"/>
    </location>
</feature>
<protein>
    <submittedName>
        <fullName evidence="3">Uncharacterized protein</fullName>
    </submittedName>
</protein>
<feature type="transmembrane region" description="Helical" evidence="2">
    <location>
        <begin position="575"/>
        <end position="600"/>
    </location>
</feature>
<keyword evidence="2" id="KW-0812">Transmembrane</keyword>
<dbReference type="PANTHER" id="PTHR34391:SF1">
    <property type="entry name" value="UPF0658 GOLGI APPARATUS MEMBRANE PROTEIN C1952.10C-RELATED"/>
    <property type="match status" value="1"/>
</dbReference>
<evidence type="ECO:0000256" key="2">
    <source>
        <dbReference type="SAM" id="Phobius"/>
    </source>
</evidence>
<feature type="transmembrane region" description="Helical" evidence="2">
    <location>
        <begin position="704"/>
        <end position="723"/>
    </location>
</feature>
<dbReference type="Proteomes" id="UP000193642">
    <property type="component" value="Unassembled WGS sequence"/>
</dbReference>
<feature type="transmembrane region" description="Helical" evidence="2">
    <location>
        <begin position="366"/>
        <end position="387"/>
    </location>
</feature>
<dbReference type="InterPro" id="IPR040410">
    <property type="entry name" value="UPF0658_Golgi"/>
</dbReference>
<keyword evidence="4" id="KW-1185">Reference proteome</keyword>
<feature type="transmembrane region" description="Helical" evidence="2">
    <location>
        <begin position="407"/>
        <end position="429"/>
    </location>
</feature>
<feature type="transmembrane region" description="Helical" evidence="2">
    <location>
        <begin position="639"/>
        <end position="657"/>
    </location>
</feature>
<evidence type="ECO:0000256" key="1">
    <source>
        <dbReference type="SAM" id="MobiDB-lite"/>
    </source>
</evidence>